<evidence type="ECO:0000256" key="1">
    <source>
        <dbReference type="ARBA" id="ARBA00004141"/>
    </source>
</evidence>
<evidence type="ECO:0000256" key="3">
    <source>
        <dbReference type="ARBA" id="ARBA00022692"/>
    </source>
</evidence>
<dbReference type="GO" id="GO:0015276">
    <property type="term" value="F:ligand-gated monoatomic ion channel activity"/>
    <property type="evidence" value="ECO:0007669"/>
    <property type="project" value="InterPro"/>
</dbReference>
<keyword evidence="4" id="KW-1133">Transmembrane helix</keyword>
<dbReference type="Gene3D" id="3.40.50.2300">
    <property type="match status" value="2"/>
</dbReference>
<evidence type="ECO:0000256" key="7">
    <source>
        <dbReference type="ARBA" id="ARBA00023170"/>
    </source>
</evidence>
<feature type="domain" description="Ionotropic glutamate receptor L-glutamate and glycine-binding" evidence="11">
    <location>
        <begin position="450"/>
        <end position="512"/>
    </location>
</feature>
<dbReference type="SUPFAM" id="SSF53850">
    <property type="entry name" value="Periplasmic binding protein-like II"/>
    <property type="match status" value="1"/>
</dbReference>
<dbReference type="InterPro" id="IPR028082">
    <property type="entry name" value="Peripla_BP_I"/>
</dbReference>
<evidence type="ECO:0000256" key="9">
    <source>
        <dbReference type="ARBA" id="ARBA00023286"/>
    </source>
</evidence>
<dbReference type="InterPro" id="IPR019594">
    <property type="entry name" value="Glu/Gly-bd"/>
</dbReference>
<dbReference type="InterPro" id="IPR001828">
    <property type="entry name" value="ANF_lig-bd_rcpt"/>
</dbReference>
<dbReference type="FunFam" id="3.40.190.10:FF:000210">
    <property type="entry name" value="Glutamate receptor ionotropic, kainate 1"/>
    <property type="match status" value="1"/>
</dbReference>
<reference evidence="12 13" key="1">
    <citation type="journal article" date="2021" name="Elife">
        <title>Chloroplast acquisition without the gene transfer in kleptoplastic sea slugs, Plakobranchus ocellatus.</title>
        <authorList>
            <person name="Maeda T."/>
            <person name="Takahashi S."/>
            <person name="Yoshida T."/>
            <person name="Shimamura S."/>
            <person name="Takaki Y."/>
            <person name="Nagai Y."/>
            <person name="Toyoda A."/>
            <person name="Suzuki Y."/>
            <person name="Arimoto A."/>
            <person name="Ishii H."/>
            <person name="Satoh N."/>
            <person name="Nishiyama T."/>
            <person name="Hasebe M."/>
            <person name="Maruyama T."/>
            <person name="Minagawa J."/>
            <person name="Obokata J."/>
            <person name="Shigenobu S."/>
        </authorList>
    </citation>
    <scope>NUCLEOTIDE SEQUENCE [LARGE SCALE GENOMIC DNA]</scope>
</reference>
<dbReference type="CDD" id="cd06382">
    <property type="entry name" value="PBP1_iGluR_Kainate"/>
    <property type="match status" value="1"/>
</dbReference>
<dbReference type="Pfam" id="PF10613">
    <property type="entry name" value="Lig_chan-Glu_bd"/>
    <property type="match status" value="1"/>
</dbReference>
<keyword evidence="6" id="KW-0472">Membrane</keyword>
<evidence type="ECO:0000259" key="11">
    <source>
        <dbReference type="SMART" id="SM00918"/>
    </source>
</evidence>
<evidence type="ECO:0000256" key="5">
    <source>
        <dbReference type="ARBA" id="ARBA00023065"/>
    </source>
</evidence>
<dbReference type="AlphaFoldDB" id="A0AAV4GIX1"/>
<dbReference type="SMART" id="SM00918">
    <property type="entry name" value="Lig_chan-Glu_bd"/>
    <property type="match status" value="1"/>
</dbReference>
<evidence type="ECO:0000256" key="10">
    <source>
        <dbReference type="ARBA" id="ARBA00023303"/>
    </source>
</evidence>
<accession>A0AAV4GIX1</accession>
<dbReference type="Pfam" id="PF01094">
    <property type="entry name" value="ANF_receptor"/>
    <property type="match status" value="1"/>
</dbReference>
<dbReference type="SUPFAM" id="SSF53822">
    <property type="entry name" value="Periplasmic binding protein-like I"/>
    <property type="match status" value="1"/>
</dbReference>
<dbReference type="EMBL" id="BMAT01001435">
    <property type="protein sequence ID" value="GFR85397.1"/>
    <property type="molecule type" value="Genomic_DNA"/>
</dbReference>
<dbReference type="PANTHER" id="PTHR18966">
    <property type="entry name" value="IONOTROPIC GLUTAMATE RECEPTOR"/>
    <property type="match status" value="1"/>
</dbReference>
<keyword evidence="3" id="KW-0812">Transmembrane</keyword>
<keyword evidence="7 12" id="KW-0675">Receptor</keyword>
<keyword evidence="2" id="KW-0813">Transport</keyword>
<comment type="caution">
    <text evidence="12">The sequence shown here is derived from an EMBL/GenBank/DDBJ whole genome shotgun (WGS) entry which is preliminary data.</text>
</comment>
<dbReference type="Proteomes" id="UP000762676">
    <property type="component" value="Unassembled WGS sequence"/>
</dbReference>
<keyword evidence="13" id="KW-1185">Reference proteome</keyword>
<protein>
    <submittedName>
        <fullName evidence="12">Glutamate receptor, ionotropic kainate</fullName>
    </submittedName>
</protein>
<sequence>MLLVTLTYLKYLWNIPPAEHVDFYSYYENEKNGGNQDNVPFSGGLFGKGDEHPSIEGAFKYAIYLINHDKETFRNIPRLNIELDGEVQTLPLNDAFMASKKVCHLIQVRPVAMFGPRSHSLAAYVNSLCASMQIPHIEMHANALEFPDASSTSALSVNLFPEADQLGTAYRDIIRFYGWTKMLVIYSSTEGLSRVQRVLRGDLGYLVDVLLRYVNSTNMRDILKEAKEKRWRRMLVDLPVDQTTAFLKMALQQGMVDPYHHYIITNLDIESIDMEDFRHNFVNLTGFRLVDPTDPAVRKILQKMEIYEEQAGITLFNTTGSKSLPHEAALMYDSVVLLGRGLDRFFYSKKLEPYNASCDSNTTWNSGEGLYSAMMQTTGFKGLTGEVLLQHGKRLDFKLDILQLSSEGLIKAGEWRASSGITLTGKHSLKNMGNPFVNRTLVVTTLMEDPFVMEKENPTPQEKYEGFCIDLAKELSKIVGFTYKIELVPDNNYGSVKDETGEWDGMVGELIKGVSRSDWLSLL</sequence>
<dbReference type="GO" id="GO:0016020">
    <property type="term" value="C:membrane"/>
    <property type="evidence" value="ECO:0007669"/>
    <property type="project" value="UniProtKB-SubCell"/>
</dbReference>
<evidence type="ECO:0000256" key="6">
    <source>
        <dbReference type="ARBA" id="ARBA00023136"/>
    </source>
</evidence>
<keyword evidence="9" id="KW-1071">Ligand-gated ion channel</keyword>
<evidence type="ECO:0000313" key="13">
    <source>
        <dbReference type="Proteomes" id="UP000762676"/>
    </source>
</evidence>
<evidence type="ECO:0000256" key="4">
    <source>
        <dbReference type="ARBA" id="ARBA00022989"/>
    </source>
</evidence>
<evidence type="ECO:0000256" key="8">
    <source>
        <dbReference type="ARBA" id="ARBA00023180"/>
    </source>
</evidence>
<keyword evidence="5" id="KW-0406">Ion transport</keyword>
<keyword evidence="8" id="KW-0325">Glycoprotein</keyword>
<evidence type="ECO:0000256" key="2">
    <source>
        <dbReference type="ARBA" id="ARBA00022448"/>
    </source>
</evidence>
<proteinExistence type="predicted"/>
<evidence type="ECO:0000313" key="12">
    <source>
        <dbReference type="EMBL" id="GFR85397.1"/>
    </source>
</evidence>
<keyword evidence="10" id="KW-0407">Ion channel</keyword>
<dbReference type="Gene3D" id="3.40.190.10">
    <property type="entry name" value="Periplasmic binding protein-like II"/>
    <property type="match status" value="1"/>
</dbReference>
<name>A0AAV4GIX1_9GAST</name>
<dbReference type="InterPro" id="IPR015683">
    <property type="entry name" value="Ionotropic_Glu_rcpt"/>
</dbReference>
<organism evidence="12 13">
    <name type="scientific">Elysia marginata</name>
    <dbReference type="NCBI Taxonomy" id="1093978"/>
    <lineage>
        <taxon>Eukaryota</taxon>
        <taxon>Metazoa</taxon>
        <taxon>Spiralia</taxon>
        <taxon>Lophotrochozoa</taxon>
        <taxon>Mollusca</taxon>
        <taxon>Gastropoda</taxon>
        <taxon>Heterobranchia</taxon>
        <taxon>Euthyneura</taxon>
        <taxon>Panpulmonata</taxon>
        <taxon>Sacoglossa</taxon>
        <taxon>Placobranchoidea</taxon>
        <taxon>Plakobranchidae</taxon>
        <taxon>Elysia</taxon>
    </lineage>
</organism>
<comment type="subcellular location">
    <subcellularLocation>
        <location evidence="1">Membrane</location>
        <topology evidence="1">Multi-pass membrane protein</topology>
    </subcellularLocation>
</comment>
<gene>
    <name evidence="12" type="ORF">ElyMa_000695300</name>
</gene>